<organism evidence="4">
    <name type="scientific">Ixodes ricinus</name>
    <name type="common">Common tick</name>
    <name type="synonym">Acarus ricinus</name>
    <dbReference type="NCBI Taxonomy" id="34613"/>
    <lineage>
        <taxon>Eukaryota</taxon>
        <taxon>Metazoa</taxon>
        <taxon>Ecdysozoa</taxon>
        <taxon>Arthropoda</taxon>
        <taxon>Chelicerata</taxon>
        <taxon>Arachnida</taxon>
        <taxon>Acari</taxon>
        <taxon>Parasitiformes</taxon>
        <taxon>Ixodida</taxon>
        <taxon>Ixodoidea</taxon>
        <taxon>Ixodidae</taxon>
        <taxon>Ixodinae</taxon>
        <taxon>Ixodes</taxon>
    </lineage>
</organism>
<keyword evidence="2 4" id="KW-0808">Transferase</keyword>
<feature type="non-terminal residue" evidence="4">
    <location>
        <position position="1"/>
    </location>
</feature>
<evidence type="ECO:0000256" key="1">
    <source>
        <dbReference type="ARBA" id="ARBA00005771"/>
    </source>
</evidence>
<dbReference type="PANTHER" id="PTHR11783">
    <property type="entry name" value="SULFOTRANSFERASE SULT"/>
    <property type="match status" value="1"/>
</dbReference>
<protein>
    <submittedName>
        <fullName evidence="4">Putative salivary sulfotransferase</fullName>
    </submittedName>
</protein>
<dbReference type="Pfam" id="PF00685">
    <property type="entry name" value="Sulfotransfer_1"/>
    <property type="match status" value="1"/>
</dbReference>
<dbReference type="SUPFAM" id="SSF52540">
    <property type="entry name" value="P-loop containing nucleoside triphosphate hydrolases"/>
    <property type="match status" value="1"/>
</dbReference>
<feature type="domain" description="Sulfotransferase" evidence="3">
    <location>
        <begin position="44"/>
        <end position="308"/>
    </location>
</feature>
<dbReference type="InterPro" id="IPR027417">
    <property type="entry name" value="P-loop_NTPase"/>
</dbReference>
<evidence type="ECO:0000313" key="4">
    <source>
        <dbReference type="EMBL" id="JAR89859.1"/>
    </source>
</evidence>
<evidence type="ECO:0000259" key="3">
    <source>
        <dbReference type="Pfam" id="PF00685"/>
    </source>
</evidence>
<comment type="similarity">
    <text evidence="1">Belongs to the sulfotransferase 1 family.</text>
</comment>
<reference evidence="4" key="1">
    <citation type="journal article" date="2018" name="PLoS Negl. Trop. Dis.">
        <title>Sialome diversity of ticks revealed by RNAseq of single tick salivary glands.</title>
        <authorList>
            <person name="Perner J."/>
            <person name="Kropackova S."/>
            <person name="Kopacek P."/>
            <person name="Ribeiro J.M."/>
        </authorList>
    </citation>
    <scope>NUCLEOTIDE SEQUENCE</scope>
    <source>
        <strain evidence="4">Siblings of single egg batch collected in Ceske Budejovice</strain>
        <tissue evidence="4">Salivary glands</tissue>
    </source>
</reference>
<dbReference type="Gene3D" id="3.40.50.300">
    <property type="entry name" value="P-loop containing nucleotide triphosphate hydrolases"/>
    <property type="match status" value="1"/>
</dbReference>
<sequence length="318" mass="37113">GDPYLIMSSSRRPSPRCQLVDGIPRSPYLDPILVRQALKHRPEDGDVVLMSFPKSGTHWTQQILQLILNRGESATHFTDFVRRTPILENHGAKALENLAKPRTTRTHFQLLRANVNEKAKYVYVARNPWDACVSAYHMLKSVPKFGFQDATFDDFFEAFMRGDYGYGEYFDHVMCGYSHRNDPNVFFFTYEQLKEDSRGVILRLAYFLGEKYGRMLEEDDELLERVLKKSSFEYMKRVFGMDADEFSAALTSLEQRPGNGDVVARRNDEHKTSELNFFRRGKVNDWKELFSEDQVKRMKARIEERTEGSDLMSLWEKV</sequence>
<evidence type="ECO:0000256" key="2">
    <source>
        <dbReference type="ARBA" id="ARBA00022679"/>
    </source>
</evidence>
<proteinExistence type="inferred from homology"/>
<accession>A0A147BGD7</accession>
<dbReference type="InterPro" id="IPR000863">
    <property type="entry name" value="Sulfotransferase_dom"/>
</dbReference>
<name>A0A147BGD7_IXORI</name>
<dbReference type="GO" id="GO:0008146">
    <property type="term" value="F:sulfotransferase activity"/>
    <property type="evidence" value="ECO:0007669"/>
    <property type="project" value="InterPro"/>
</dbReference>
<dbReference type="EMBL" id="GEGO01005545">
    <property type="protein sequence ID" value="JAR89859.1"/>
    <property type="molecule type" value="Transcribed_RNA"/>
</dbReference>
<dbReference type="AlphaFoldDB" id="A0A147BGD7"/>